<accession>A0ABY7EHD3</accession>
<protein>
    <submittedName>
        <fullName evidence="2">R213B-like protein</fullName>
    </submittedName>
</protein>
<dbReference type="InterPro" id="IPR027417">
    <property type="entry name" value="P-loop_NTPase"/>
</dbReference>
<dbReference type="Proteomes" id="UP001164746">
    <property type="component" value="Chromosome 6"/>
</dbReference>
<name>A0ABY7EHD3_MYAAR</name>
<organism evidence="2 3">
    <name type="scientific">Mya arenaria</name>
    <name type="common">Soft-shell clam</name>
    <dbReference type="NCBI Taxonomy" id="6604"/>
    <lineage>
        <taxon>Eukaryota</taxon>
        <taxon>Metazoa</taxon>
        <taxon>Spiralia</taxon>
        <taxon>Lophotrochozoa</taxon>
        <taxon>Mollusca</taxon>
        <taxon>Bivalvia</taxon>
        <taxon>Autobranchia</taxon>
        <taxon>Heteroconchia</taxon>
        <taxon>Euheterodonta</taxon>
        <taxon>Imparidentia</taxon>
        <taxon>Neoheterodontei</taxon>
        <taxon>Myida</taxon>
        <taxon>Myoidea</taxon>
        <taxon>Myidae</taxon>
        <taxon>Mya</taxon>
    </lineage>
</organism>
<evidence type="ECO:0000313" key="2">
    <source>
        <dbReference type="EMBL" id="WAR08530.1"/>
    </source>
</evidence>
<evidence type="ECO:0000313" key="3">
    <source>
        <dbReference type="Proteomes" id="UP001164746"/>
    </source>
</evidence>
<evidence type="ECO:0000259" key="1">
    <source>
        <dbReference type="Pfam" id="PF07728"/>
    </source>
</evidence>
<dbReference type="Pfam" id="PF07728">
    <property type="entry name" value="AAA_5"/>
    <property type="match status" value="1"/>
</dbReference>
<feature type="non-terminal residue" evidence="2">
    <location>
        <position position="1460"/>
    </location>
</feature>
<gene>
    <name evidence="2" type="ORF">MAR_018488</name>
</gene>
<feature type="non-terminal residue" evidence="2">
    <location>
        <position position="1"/>
    </location>
</feature>
<reference evidence="2" key="1">
    <citation type="submission" date="2022-11" db="EMBL/GenBank/DDBJ databases">
        <title>Centuries of genome instability and evolution in soft-shell clam transmissible cancer (bioRxiv).</title>
        <authorList>
            <person name="Hart S.F.M."/>
            <person name="Yonemitsu M.A."/>
            <person name="Giersch R.M."/>
            <person name="Beal B.F."/>
            <person name="Arriagada G."/>
            <person name="Davis B.W."/>
            <person name="Ostrander E.A."/>
            <person name="Goff S.P."/>
            <person name="Metzger M.J."/>
        </authorList>
    </citation>
    <scope>NUCLEOTIDE SEQUENCE</scope>
    <source>
        <strain evidence="2">MELC-2E11</strain>
        <tissue evidence="2">Siphon/mantle</tissue>
    </source>
</reference>
<dbReference type="InterPro" id="IPR011704">
    <property type="entry name" value="ATPase_dyneun-rel_AAA"/>
</dbReference>
<dbReference type="InterPro" id="IPR031248">
    <property type="entry name" value="RNF213"/>
</dbReference>
<keyword evidence="3" id="KW-1185">Reference proteome</keyword>
<dbReference type="PANTHER" id="PTHR22605">
    <property type="entry name" value="RZ-TYPE DOMAIN-CONTAINING PROTEIN"/>
    <property type="match status" value="1"/>
</dbReference>
<sequence length="1460" mass="167679">VDLFWRRALFEKNAKIYCIVNVGDLLYDVSEGAAGLLDEYISQTGEVKYRLFVICALENEQRSVLMSSLNKYTRPSLRLDEKLLSRYLKRHLTFSSEERFCASTVDCERSSVRVVLSNQASVGKTLFIKRTSEKFESLAVEQNECFQQNLKISIQEKSVDSDIVCSRLIDNTTDSTNRLPRIIHLDISHVVQGGVDHLLFNLIILKCLTTTRGLVWRRSDADLLMIEAMPSSNGKTDDQLRYTDVMFNLLPIVMCRTPTECLSVYELCSGEEVNESVVFDEQLFNSAVFQRPFQYLKYLDEEIRLSEIKPAVPKGTPRECLTTLLRYCGIKEPLWSELHHFVQFLNTQLEMFERNAFVSCAAESDLPGFRSFVLRFLLQMSRVNIHKMDKDFSNRTLNIVDESSGCDSNMKKTDDIPNEYTIRNKWESSPHPYLFFNSDESTFTFLGFNIENCRHLVDLQTGQILEENIINTLLYHALIRNQVNLQENFDKLGRLEKIMKLCNVMGIKTAHDPDPTYELTTDNVKKILAIHMRFRCDIPVIVMGETGCGKTRLIQFMCEMQRTPESDVKNMLIMKVHGGTTGQDIKKSVAKATNMAKENIKHGSHIFTVLFFDEANTTECVGLFKELLCDKTLQGEPVDFSNNLKIVAACNPYRKHTDDVVKNLESAGLGYHVRSNETSDRFGNVPMRRLVYRVQPLPRSLLPLVWDFGQLSTEVEELYIKQMVMTKVQSGNLPNKTDLSKSLARLLAKSQEFMREQKTGTGPSVSNTLVSGNHPGECSFVSLRDVERVLNAIVWFHNNKFSRELFMSMDEILGVPSINDADSDNDRYKTYYSHDLSISQTLIDDIKCESDYETDEEMESLIPRFPYRRNSADSENDAISITTIDSAQSVNEQCLEDSDHERKQKREIEIQPNRIMRSIILALGLCYHASLKNRIEYRRMIAHYLKTHFNLAYAQDQILKEIESCQQVFLDNVSLDNNIAKNSALRENVFMMAICIELRIPLFLVGKPGSSKSLAKTIVSDAMKGKHSERELFKKLKQASLFFNLLLCFLLMYRPFVYLSSLTETFLYNETQTVSFQCSPLATSDGIVRTFRQCSQFQQENNLDTFVATVILDEVGLAEDSPKMPLKVLHPLLENGCLGDENPEKYMKVAFIGISNWALDPAKMNRGILVQREIPDLQEIALSAEGICEDDEGSVKVILQPFFEPLAKAYEKIFVRAITDSREFFGLRDFFCMIKMLYNFVDDTRRNPTMSETEEHATDCSDSGLIDASIFDTFRSSRFRISFHSESRYPLLMTESFGTLTILQQKIEKSGHDIQPVVIFGSSFRGDQEYTQICRNINQIKVCMETGKMVVLLNMENLYESLYDALNQYYMYYGENRYVDLGLGYHRVKCQVHPKFRLIVVAETETVYRSFPIPLINRLEKHFLSSDTLLTERQKTCAQRLRNWAFHFASETETLPVTAQ</sequence>
<dbReference type="SUPFAM" id="SSF52540">
    <property type="entry name" value="P-loop containing nucleoside triphosphate hydrolases"/>
    <property type="match status" value="2"/>
</dbReference>
<dbReference type="EMBL" id="CP111017">
    <property type="protein sequence ID" value="WAR08530.1"/>
    <property type="molecule type" value="Genomic_DNA"/>
</dbReference>
<proteinExistence type="predicted"/>
<dbReference type="PANTHER" id="PTHR22605:SF16">
    <property type="entry name" value="E3 UBIQUITIN-PROTEIN LIGASE RNF213"/>
    <property type="match status" value="1"/>
</dbReference>
<dbReference type="Gene3D" id="3.40.50.300">
    <property type="entry name" value="P-loop containing nucleotide triphosphate hydrolases"/>
    <property type="match status" value="1"/>
</dbReference>
<feature type="domain" description="ATPase dynein-related AAA" evidence="1">
    <location>
        <begin position="539"/>
        <end position="659"/>
    </location>
</feature>